<feature type="domain" description="Nudix hydrolase" evidence="3">
    <location>
        <begin position="6"/>
        <end position="136"/>
    </location>
</feature>
<dbReference type="PANTHER" id="PTHR43046">
    <property type="entry name" value="GDP-MANNOSE MANNOSYL HYDROLASE"/>
    <property type="match status" value="1"/>
</dbReference>
<protein>
    <recommendedName>
        <fullName evidence="3">Nudix hydrolase domain-containing protein</fullName>
    </recommendedName>
</protein>
<comment type="caution">
    <text evidence="4">The sequence shown here is derived from an EMBL/GenBank/DDBJ whole genome shotgun (WGS) entry which is preliminary data.</text>
</comment>
<dbReference type="Pfam" id="PF00293">
    <property type="entry name" value="NUDIX"/>
    <property type="match status" value="1"/>
</dbReference>
<proteinExistence type="predicted"/>
<evidence type="ECO:0000259" key="3">
    <source>
        <dbReference type="PROSITE" id="PS51462"/>
    </source>
</evidence>
<dbReference type="InterPro" id="IPR000086">
    <property type="entry name" value="NUDIX_hydrolase_dom"/>
</dbReference>
<dbReference type="PROSITE" id="PS51462">
    <property type="entry name" value="NUDIX"/>
    <property type="match status" value="1"/>
</dbReference>
<dbReference type="AlphaFoldDB" id="A0A1F7IKP6"/>
<dbReference type="PROSITE" id="PS00893">
    <property type="entry name" value="NUDIX_BOX"/>
    <property type="match status" value="1"/>
</dbReference>
<dbReference type="InterPro" id="IPR020084">
    <property type="entry name" value="NUDIX_hydrolase_CS"/>
</dbReference>
<dbReference type="Proteomes" id="UP000178040">
    <property type="component" value="Unassembled WGS sequence"/>
</dbReference>
<evidence type="ECO:0000256" key="2">
    <source>
        <dbReference type="ARBA" id="ARBA00022801"/>
    </source>
</evidence>
<organism evidence="4 5">
    <name type="scientific">Candidatus Roizmanbacteria bacterium RIFCSPLOWO2_01_FULL_37_16</name>
    <dbReference type="NCBI Taxonomy" id="1802058"/>
    <lineage>
        <taxon>Bacteria</taxon>
        <taxon>Candidatus Roizmaniibacteriota</taxon>
    </lineage>
</organism>
<name>A0A1F7IKP6_9BACT</name>
<dbReference type="EMBL" id="MGAI01000035">
    <property type="protein sequence ID" value="OGK43913.1"/>
    <property type="molecule type" value="Genomic_DNA"/>
</dbReference>
<comment type="cofactor">
    <cofactor evidence="1">
        <name>Mg(2+)</name>
        <dbReference type="ChEBI" id="CHEBI:18420"/>
    </cofactor>
</comment>
<keyword evidence="2" id="KW-0378">Hydrolase</keyword>
<dbReference type="InterPro" id="IPR015797">
    <property type="entry name" value="NUDIX_hydrolase-like_dom_sf"/>
</dbReference>
<reference evidence="4 5" key="1">
    <citation type="journal article" date="2016" name="Nat. Commun.">
        <title>Thousands of microbial genomes shed light on interconnected biogeochemical processes in an aquifer system.</title>
        <authorList>
            <person name="Anantharaman K."/>
            <person name="Brown C.T."/>
            <person name="Hug L.A."/>
            <person name="Sharon I."/>
            <person name="Castelle C.J."/>
            <person name="Probst A.J."/>
            <person name="Thomas B.C."/>
            <person name="Singh A."/>
            <person name="Wilkins M.J."/>
            <person name="Karaoz U."/>
            <person name="Brodie E.L."/>
            <person name="Williams K.H."/>
            <person name="Hubbard S.S."/>
            <person name="Banfield J.F."/>
        </authorList>
    </citation>
    <scope>NUCLEOTIDE SEQUENCE [LARGE SCALE GENOMIC DNA]</scope>
</reference>
<sequence>MKKKEKKIIPVIVAVIRKNQRYLLTKRRHNDGRFNNKWQFPGGELEYGEKIYTCLKREVKEELNLDIKKAKLIPIIYEAKRYDWHGLLFPYLCQLNKGEQNIKLDDEASDYRWFLASEIKKLKQYLPGLKEILKEVDKVNF</sequence>
<dbReference type="Gene3D" id="3.90.79.10">
    <property type="entry name" value="Nucleoside Triphosphate Pyrophosphohydrolase"/>
    <property type="match status" value="1"/>
</dbReference>
<evidence type="ECO:0000256" key="1">
    <source>
        <dbReference type="ARBA" id="ARBA00001946"/>
    </source>
</evidence>
<evidence type="ECO:0000313" key="5">
    <source>
        <dbReference type="Proteomes" id="UP000178040"/>
    </source>
</evidence>
<gene>
    <name evidence="4" type="ORF">A3B40_03830</name>
</gene>
<dbReference type="SUPFAM" id="SSF55811">
    <property type="entry name" value="Nudix"/>
    <property type="match status" value="1"/>
</dbReference>
<dbReference type="CDD" id="cd02883">
    <property type="entry name" value="NUDIX_Hydrolase"/>
    <property type="match status" value="1"/>
</dbReference>
<dbReference type="PANTHER" id="PTHR43046:SF14">
    <property type="entry name" value="MUTT_NUDIX FAMILY PROTEIN"/>
    <property type="match status" value="1"/>
</dbReference>
<accession>A0A1F7IKP6</accession>
<dbReference type="GO" id="GO:0016787">
    <property type="term" value="F:hydrolase activity"/>
    <property type="evidence" value="ECO:0007669"/>
    <property type="project" value="UniProtKB-KW"/>
</dbReference>
<evidence type="ECO:0000313" key="4">
    <source>
        <dbReference type="EMBL" id="OGK43913.1"/>
    </source>
</evidence>